<accession>A0A086SYQ4</accession>
<keyword evidence="2" id="KW-1185">Reference proteome</keyword>
<comment type="caution">
    <text evidence="1">The sequence shown here is derived from an EMBL/GenBank/DDBJ whole genome shotgun (WGS) entry which is preliminary data.</text>
</comment>
<proteinExistence type="predicted"/>
<dbReference type="STRING" id="857340.A0A086SYQ4"/>
<dbReference type="HOGENOM" id="CLU_1261167_0_0_1"/>
<organism evidence="1 2">
    <name type="scientific">Hapsidospora chrysogenum (strain ATCC 11550 / CBS 779.69 / DSM 880 / IAM 14645 / JCM 23072 / IMI 49137)</name>
    <name type="common">Acremonium chrysogenum</name>
    <dbReference type="NCBI Taxonomy" id="857340"/>
    <lineage>
        <taxon>Eukaryota</taxon>
        <taxon>Fungi</taxon>
        <taxon>Dikarya</taxon>
        <taxon>Ascomycota</taxon>
        <taxon>Pezizomycotina</taxon>
        <taxon>Sordariomycetes</taxon>
        <taxon>Hypocreomycetidae</taxon>
        <taxon>Hypocreales</taxon>
        <taxon>Bionectriaceae</taxon>
        <taxon>Hapsidospora</taxon>
    </lineage>
</organism>
<gene>
    <name evidence="1" type="ORF">ACRE_070210</name>
</gene>
<evidence type="ECO:0000313" key="1">
    <source>
        <dbReference type="EMBL" id="KFH42236.1"/>
    </source>
</evidence>
<name>A0A086SYQ4_HAPC1</name>
<reference evidence="2" key="1">
    <citation type="journal article" date="2014" name="Genome Announc.">
        <title>Genome sequence and annotation of Acremonium chrysogenum, producer of the beta-lactam antibiotic cephalosporin C.</title>
        <authorList>
            <person name="Terfehr D."/>
            <person name="Dahlmann T.A."/>
            <person name="Specht T."/>
            <person name="Zadra I."/>
            <person name="Kuernsteiner H."/>
            <person name="Kueck U."/>
        </authorList>
    </citation>
    <scope>NUCLEOTIDE SEQUENCE [LARGE SCALE GENOMIC DNA]</scope>
    <source>
        <strain evidence="2">ATCC 11550 / CBS 779.69 / DSM 880 / IAM 14645 / JCM 23072 / IMI 49137</strain>
    </source>
</reference>
<dbReference type="AlphaFoldDB" id="A0A086SYQ4"/>
<dbReference type="Proteomes" id="UP000029964">
    <property type="component" value="Unassembled WGS sequence"/>
</dbReference>
<dbReference type="EMBL" id="JPKY01000100">
    <property type="protein sequence ID" value="KFH42236.1"/>
    <property type="molecule type" value="Genomic_DNA"/>
</dbReference>
<dbReference type="OrthoDB" id="245563at2759"/>
<evidence type="ECO:0000313" key="2">
    <source>
        <dbReference type="Proteomes" id="UP000029964"/>
    </source>
</evidence>
<sequence>MATDASKPVVLLLQVGRKFHRRFAKIKWGSLFTALEARSDVKYATTTEEAKTLMDLHRNPRGIFVSDSGITKKRNNGVTRRLVRFVRTGGTVIFGAEFSSSGWPDSNEYFEEAWSLPWKRSDGRRSPTVYLNTSSAGRPESGIPPSYRLRGSPVENVNIASAWYVAGEDIVWDTPGSSHDPNVDEAPLTWDLASEGTIFKSLGFSAGLIGDTCEAYIIF</sequence>
<protein>
    <submittedName>
        <fullName evidence="1">Uncharacterized protein</fullName>
    </submittedName>
</protein>